<dbReference type="PROSITE" id="PS01091">
    <property type="entry name" value="TATD_3"/>
    <property type="match status" value="1"/>
</dbReference>
<dbReference type="CDD" id="cd01310">
    <property type="entry name" value="TatD_DNAse"/>
    <property type="match status" value="1"/>
</dbReference>
<proteinExistence type="inferred from homology"/>
<feature type="binding site" evidence="4">
    <location>
        <position position="10"/>
    </location>
    <ligand>
        <name>a divalent metal cation</name>
        <dbReference type="ChEBI" id="CHEBI:60240"/>
        <label>1</label>
    </ligand>
</feature>
<feature type="binding site" evidence="4">
    <location>
        <position position="97"/>
    </location>
    <ligand>
        <name>a divalent metal cation</name>
        <dbReference type="ChEBI" id="CHEBI:60240"/>
        <label>1</label>
    </ligand>
</feature>
<dbReference type="GO" id="GO:0046872">
    <property type="term" value="F:metal ion binding"/>
    <property type="evidence" value="ECO:0007669"/>
    <property type="project" value="UniProtKB-KW"/>
</dbReference>
<dbReference type="RefSeq" id="WP_119108588.1">
    <property type="nucleotide sequence ID" value="NZ_QXJC01000001.1"/>
</dbReference>
<dbReference type="InterPro" id="IPR032466">
    <property type="entry name" value="Metal_Hydrolase"/>
</dbReference>
<name>A0A398CMK0_9BURK</name>
<dbReference type="PANTHER" id="PTHR46124:SF2">
    <property type="entry name" value="D-AMINOACYL-TRNA DEACYLASE"/>
    <property type="match status" value="1"/>
</dbReference>
<dbReference type="InterPro" id="IPR018228">
    <property type="entry name" value="DNase_TatD-rel_CS"/>
</dbReference>
<accession>A0A398CMK0</accession>
<feature type="binding site" evidence="4">
    <location>
        <position position="206"/>
    </location>
    <ligand>
        <name>a divalent metal cation</name>
        <dbReference type="ChEBI" id="CHEBI:60240"/>
        <label>1</label>
    </ligand>
</feature>
<evidence type="ECO:0000256" key="4">
    <source>
        <dbReference type="PIRSR" id="PIRSR005902-1"/>
    </source>
</evidence>
<dbReference type="InterPro" id="IPR001130">
    <property type="entry name" value="TatD-like"/>
</dbReference>
<evidence type="ECO:0000313" key="6">
    <source>
        <dbReference type="Proteomes" id="UP000266302"/>
    </source>
</evidence>
<dbReference type="AlphaFoldDB" id="A0A398CMK0"/>
<feature type="binding site" evidence="4">
    <location>
        <position position="156"/>
    </location>
    <ligand>
        <name>a divalent metal cation</name>
        <dbReference type="ChEBI" id="CHEBI:60240"/>
        <label>2</label>
    </ligand>
</feature>
<comment type="caution">
    <text evidence="5">The sequence shown here is derived from an EMBL/GenBank/DDBJ whole genome shotgun (WGS) entry which is preliminary data.</text>
</comment>
<dbReference type="Pfam" id="PF01026">
    <property type="entry name" value="TatD_DNase"/>
    <property type="match status" value="1"/>
</dbReference>
<dbReference type="FunFam" id="3.20.20.140:FF:000005">
    <property type="entry name" value="TatD family hydrolase"/>
    <property type="match status" value="1"/>
</dbReference>
<evidence type="ECO:0000256" key="1">
    <source>
        <dbReference type="ARBA" id="ARBA00009275"/>
    </source>
</evidence>
<gene>
    <name evidence="5" type="ORF">D3F03_05160</name>
</gene>
<protein>
    <submittedName>
        <fullName evidence="5">TatD family deoxyribonuclease</fullName>
    </submittedName>
</protein>
<dbReference type="Proteomes" id="UP000266302">
    <property type="component" value="Unassembled WGS sequence"/>
</dbReference>
<evidence type="ECO:0000313" key="5">
    <source>
        <dbReference type="EMBL" id="RIE00144.1"/>
    </source>
</evidence>
<keyword evidence="3" id="KW-0378">Hydrolase</keyword>
<feature type="binding site" evidence="4">
    <location>
        <position position="133"/>
    </location>
    <ligand>
        <name>a divalent metal cation</name>
        <dbReference type="ChEBI" id="CHEBI:60240"/>
        <label>2</label>
    </ligand>
</feature>
<dbReference type="OrthoDB" id="9810005at2"/>
<evidence type="ECO:0000256" key="3">
    <source>
        <dbReference type="ARBA" id="ARBA00022801"/>
    </source>
</evidence>
<dbReference type="PIRSF" id="PIRSF005902">
    <property type="entry name" value="DNase_TatD"/>
    <property type="match status" value="1"/>
</dbReference>
<dbReference type="Gene3D" id="3.20.20.140">
    <property type="entry name" value="Metal-dependent hydrolases"/>
    <property type="match status" value="1"/>
</dbReference>
<comment type="similarity">
    <text evidence="1">Belongs to the metallo-dependent hydrolases superfamily. TatD-type hydrolase family.</text>
</comment>
<sequence>MPLWIDTHCHLDAREFAHDVDAVRQRARERGVGHIVIPAVDVHNFEAVRGLAHRYGDSYALGIHPLCSPGAGEADLQALECVLDAGQRDPALVAVGEIGLDYFVPELDADHQEALLRAQLRLARRFDLPVLLHVRRSVDRVLKALREVPVPGGIAHAFNGSAQQARRLVGMGFKLGFGGTLTFDRALQVRRLAQALPPEAIVMETDAPDIPPHWLYRSAAERDAGAPQARNEPGELPRIAQLLAQLRGETAQALAEQTCRNAQAALPKLENLMKNGL</sequence>
<keyword evidence="2 4" id="KW-0479">Metal-binding</keyword>
<feature type="binding site" evidence="4">
    <location>
        <position position="8"/>
    </location>
    <ligand>
        <name>a divalent metal cation</name>
        <dbReference type="ChEBI" id="CHEBI:60240"/>
        <label>1</label>
    </ligand>
</feature>
<dbReference type="EMBL" id="QXJC01000001">
    <property type="protein sequence ID" value="RIE00144.1"/>
    <property type="molecule type" value="Genomic_DNA"/>
</dbReference>
<dbReference type="SUPFAM" id="SSF51556">
    <property type="entry name" value="Metallo-dependent hydrolases"/>
    <property type="match status" value="1"/>
</dbReference>
<evidence type="ECO:0000256" key="2">
    <source>
        <dbReference type="ARBA" id="ARBA00022723"/>
    </source>
</evidence>
<dbReference type="GO" id="GO:0016788">
    <property type="term" value="F:hydrolase activity, acting on ester bonds"/>
    <property type="evidence" value="ECO:0007669"/>
    <property type="project" value="InterPro"/>
</dbReference>
<dbReference type="PANTHER" id="PTHR46124">
    <property type="entry name" value="D-AMINOACYL-TRNA DEACYLASE"/>
    <property type="match status" value="1"/>
</dbReference>
<organism evidence="5 6">
    <name type="scientific">Simplicispira hankyongi</name>
    <dbReference type="NCBI Taxonomy" id="2315688"/>
    <lineage>
        <taxon>Bacteria</taxon>
        <taxon>Pseudomonadati</taxon>
        <taxon>Pseudomonadota</taxon>
        <taxon>Betaproteobacteria</taxon>
        <taxon>Burkholderiales</taxon>
        <taxon>Comamonadaceae</taxon>
        <taxon>Simplicispira</taxon>
    </lineage>
</organism>
<reference evidence="5 6" key="1">
    <citation type="submission" date="2018-09" db="EMBL/GenBank/DDBJ databases">
        <title>Draft genome of Simplicispira sp. NY-02.</title>
        <authorList>
            <person name="Im W.T."/>
        </authorList>
    </citation>
    <scope>NUCLEOTIDE SEQUENCE [LARGE SCALE GENOMIC DNA]</scope>
    <source>
        <strain evidence="5 6">NY-02</strain>
    </source>
</reference>
<keyword evidence="6" id="KW-1185">Reference proteome</keyword>